<feature type="region of interest" description="Disordered" evidence="5">
    <location>
        <begin position="21"/>
        <end position="90"/>
    </location>
</feature>
<gene>
    <name evidence="7" type="ORF">ACO22_00996</name>
</gene>
<dbReference type="Proteomes" id="UP000242814">
    <property type="component" value="Unassembled WGS sequence"/>
</dbReference>
<comment type="caution">
    <text evidence="7">The sequence shown here is derived from an EMBL/GenBank/DDBJ whole genome shotgun (WGS) entry which is preliminary data.</text>
</comment>
<dbReference type="Pfam" id="PF15469">
    <property type="entry name" value="Sec5"/>
    <property type="match status" value="1"/>
</dbReference>
<evidence type="ECO:0000256" key="1">
    <source>
        <dbReference type="ARBA" id="ARBA00010578"/>
    </source>
</evidence>
<evidence type="ECO:0000256" key="5">
    <source>
        <dbReference type="SAM" id="MobiDB-lite"/>
    </source>
</evidence>
<dbReference type="AlphaFoldDB" id="A0A1D2JMR6"/>
<feature type="domain" description="Exocyst complex component EXOC2/Sec5 N-terminal" evidence="6">
    <location>
        <begin position="87"/>
        <end position="1027"/>
    </location>
</feature>
<comment type="function">
    <text evidence="4">Component of the exocyst complex involved in the docking of exocytic vesicles with fusion sites on the plasma membrane.</text>
</comment>
<comment type="similarity">
    <text evidence="1 4">Belongs to the SEC5 family.</text>
</comment>
<feature type="compositionally biased region" description="Polar residues" evidence="5">
    <location>
        <begin position="38"/>
        <end position="47"/>
    </location>
</feature>
<dbReference type="GO" id="GO:0006893">
    <property type="term" value="P:Golgi to plasma membrane transport"/>
    <property type="evidence" value="ECO:0007669"/>
    <property type="project" value="UniProtKB-UniRule"/>
</dbReference>
<dbReference type="PANTHER" id="PTHR13043:SF1">
    <property type="entry name" value="EXOCYST COMPLEX COMPONENT 2"/>
    <property type="match status" value="1"/>
</dbReference>
<dbReference type="InterPro" id="IPR039481">
    <property type="entry name" value="EXOC2/Sec5_N_dom"/>
</dbReference>
<sequence>MAAFDTDVIVYYNIPTLYPEEWPAELEESDDSDGEESQPSGVPSSTAQRRKSRYAALQRHGSDRRSIVPGSQRTGDGRDNLVQKDEPDPLGSFESVVRMLKQRGIADDDVRVRNRYLLSSTTFSPALFLSQTHSSDSTQSLLEGLDFLSRSIDQKSASLKVLVESNFERFVRAKATIDNVYTEMRNQGAQPDESPHRSHSRNTSRSGSHIRNYSTVAAVRSISAERLQKNSLTKESEYGVKGIRVPLMEASGKAEEVWGPALGGRQREDGLKSVIETLEQHREIYEIGSNLVRSIKQRDYDAIIDQYNRSRRHAIDAKLIADRATTTKRPLTDKQVHLILVTGRMWMDVEKQIQAFKRDLWRRLSSVPTHTSTMSLNGPFEEHMELISTLLELGVDDNPVWVWLLGRYDYLKTTILAFCERSKVEIEILRRRLANGEKSTPQAVVPYIHLSNRDGVATSQDLLDTEPVLELWECIHTYLKKLLSLEGGLLGDVIEFWDTTKSFIDGSKQKLLPAGFEGESRKHHRLSSGGVEDLKNGVIELVNLIRDSAVSIFADPPIDDISLLFSPLPATPNTPLTGITPTDSRFRIDPKDIPPLSPRKGEAWEDFAFWPPYSNSLSGVHYLSQFLILIGTAASEMAAMSPISSGSSTYDKLKLLVSGTRERSVRAVCAAWNKDAESIKYLEDWTRDPERKDMTKMPGLFVAFESAVLSGMQKILYISEAMTKSLAGDVVTPPPAKLLQMVRSQFVTSVYKALSGLVENAEHPVTTEGDNEWVLVGPVVRIGGLDISSSISPSSGIDSNNRNVRMLLTLSNLKALLTDYVPQLVSNFETAFSVKLTEESKTIRDVLGQIDTRLFQSYTRPMTTTLNSTILEGISAPDWVPSTSRPDQVCPYVYATMLNLVLVHTEVSTTLPTGSQNSSGAPASSLTNEILSHLLTQVSSSLLNAFMQRPKYSLPALMQATLDTEFIAQTLSQYATEEASKIQSQIYLELDRRTNNDARAKLQDELGEMRSVLKRLREATRGEFACFKKARNGGKKQ</sequence>
<name>A0A1D2JMR6_PARBR</name>
<keyword evidence="4" id="KW-0653">Protein transport</keyword>
<dbReference type="GO" id="GO:0015031">
    <property type="term" value="P:protein transport"/>
    <property type="evidence" value="ECO:0007669"/>
    <property type="project" value="UniProtKB-KW"/>
</dbReference>
<feature type="compositionally biased region" description="Basic and acidic residues" evidence="5">
    <location>
        <begin position="75"/>
        <end position="87"/>
    </location>
</feature>
<reference evidence="7 8" key="1">
    <citation type="submission" date="2016-06" db="EMBL/GenBank/DDBJ databases">
        <authorList>
            <person name="Kjaerup R.B."/>
            <person name="Dalgaard T.S."/>
            <person name="Juul-Madsen H.R."/>
        </authorList>
    </citation>
    <scope>NUCLEOTIDE SEQUENCE [LARGE SCALE GENOMIC DNA]</scope>
    <source>
        <strain evidence="7 8">Pb300</strain>
    </source>
</reference>
<dbReference type="InterPro" id="IPR029175">
    <property type="entry name" value="EXOC2/Sec5"/>
</dbReference>
<evidence type="ECO:0000259" key="6">
    <source>
        <dbReference type="Pfam" id="PF15469"/>
    </source>
</evidence>
<organism evidence="7 8">
    <name type="scientific">Paracoccidioides brasiliensis</name>
    <dbReference type="NCBI Taxonomy" id="121759"/>
    <lineage>
        <taxon>Eukaryota</taxon>
        <taxon>Fungi</taxon>
        <taxon>Dikarya</taxon>
        <taxon>Ascomycota</taxon>
        <taxon>Pezizomycotina</taxon>
        <taxon>Eurotiomycetes</taxon>
        <taxon>Eurotiomycetidae</taxon>
        <taxon>Onygenales</taxon>
        <taxon>Ajellomycetaceae</taxon>
        <taxon>Paracoccidioides</taxon>
    </lineage>
</organism>
<keyword evidence="3 4" id="KW-0268">Exocytosis</keyword>
<feature type="compositionally biased region" description="Acidic residues" evidence="5">
    <location>
        <begin position="22"/>
        <end position="36"/>
    </location>
</feature>
<evidence type="ECO:0000256" key="3">
    <source>
        <dbReference type="ARBA" id="ARBA00022483"/>
    </source>
</evidence>
<proteinExistence type="inferred from homology"/>
<evidence type="ECO:0000313" key="8">
    <source>
        <dbReference type="Proteomes" id="UP000242814"/>
    </source>
</evidence>
<evidence type="ECO:0000256" key="4">
    <source>
        <dbReference type="RuleBase" id="RU365069"/>
    </source>
</evidence>
<keyword evidence="2 4" id="KW-0813">Transport</keyword>
<dbReference type="GO" id="GO:0006887">
    <property type="term" value="P:exocytosis"/>
    <property type="evidence" value="ECO:0007669"/>
    <property type="project" value="UniProtKB-KW"/>
</dbReference>
<dbReference type="EMBL" id="LZYO01000022">
    <property type="protein sequence ID" value="ODH43652.1"/>
    <property type="molecule type" value="Genomic_DNA"/>
</dbReference>
<protein>
    <recommendedName>
        <fullName evidence="4">Exocyst complex component SEC5</fullName>
    </recommendedName>
</protein>
<dbReference type="GO" id="GO:0000145">
    <property type="term" value="C:exocyst"/>
    <property type="evidence" value="ECO:0007669"/>
    <property type="project" value="UniProtKB-UniRule"/>
</dbReference>
<evidence type="ECO:0000313" key="7">
    <source>
        <dbReference type="EMBL" id="ODH43652.1"/>
    </source>
</evidence>
<dbReference type="PANTHER" id="PTHR13043">
    <property type="entry name" value="EXOCYST COMPLEX COMPONENT SEC5"/>
    <property type="match status" value="1"/>
</dbReference>
<feature type="region of interest" description="Disordered" evidence="5">
    <location>
        <begin position="186"/>
        <end position="210"/>
    </location>
</feature>
<dbReference type="VEuPathDB" id="FungiDB:PADG_02806"/>
<evidence type="ECO:0000256" key="2">
    <source>
        <dbReference type="ARBA" id="ARBA00022448"/>
    </source>
</evidence>
<accession>A0A1D2JMR6</accession>
<dbReference type="VEuPathDB" id="FungiDB:PABG_00396"/>
<comment type="subunit">
    <text evidence="4">Component of the exocyst complex.</text>
</comment>